<evidence type="ECO:0000313" key="6">
    <source>
        <dbReference type="Proteomes" id="UP000318571"/>
    </source>
</evidence>
<dbReference type="Pfam" id="PF23071">
    <property type="entry name" value="DUF7044"/>
    <property type="match status" value="1"/>
</dbReference>
<evidence type="ECO:0000313" key="5">
    <source>
        <dbReference type="EMBL" id="TRY74844.1"/>
    </source>
</evidence>
<protein>
    <submittedName>
        <fullName evidence="5">Uncharacterized protein</fullName>
    </submittedName>
</protein>
<dbReference type="Proteomes" id="UP000318571">
    <property type="component" value="Chromosome 2"/>
</dbReference>
<dbReference type="InterPro" id="IPR055470">
    <property type="entry name" value="DUF7042"/>
</dbReference>
<accession>A0A553PAY6</accession>
<feature type="domain" description="DUF7044" evidence="4">
    <location>
        <begin position="47"/>
        <end position="132"/>
    </location>
</feature>
<evidence type="ECO:0000259" key="4">
    <source>
        <dbReference type="Pfam" id="PF23071"/>
    </source>
</evidence>
<feature type="domain" description="DUF7043" evidence="3">
    <location>
        <begin position="282"/>
        <end position="391"/>
    </location>
</feature>
<feature type="domain" description="DUF7042" evidence="2">
    <location>
        <begin position="152"/>
        <end position="276"/>
    </location>
</feature>
<organism evidence="5 6">
    <name type="scientific">Tigriopus californicus</name>
    <name type="common">Marine copepod</name>
    <dbReference type="NCBI Taxonomy" id="6832"/>
    <lineage>
        <taxon>Eukaryota</taxon>
        <taxon>Metazoa</taxon>
        <taxon>Ecdysozoa</taxon>
        <taxon>Arthropoda</taxon>
        <taxon>Crustacea</taxon>
        <taxon>Multicrustacea</taxon>
        <taxon>Hexanauplia</taxon>
        <taxon>Copepoda</taxon>
        <taxon>Harpacticoida</taxon>
        <taxon>Harpacticidae</taxon>
        <taxon>Tigriopus</taxon>
    </lineage>
</organism>
<dbReference type="InterPro" id="IPR055471">
    <property type="entry name" value="DUF7043"/>
</dbReference>
<dbReference type="OrthoDB" id="9979716at2759"/>
<dbReference type="GO" id="GO:0061909">
    <property type="term" value="P:autophagosome-lysosome fusion"/>
    <property type="evidence" value="ECO:0007669"/>
    <property type="project" value="TreeGrafter"/>
</dbReference>
<feature type="compositionally biased region" description="Polar residues" evidence="1">
    <location>
        <begin position="490"/>
        <end position="501"/>
    </location>
</feature>
<dbReference type="PANTHER" id="PTHR22255">
    <property type="entry name" value="LP06548P"/>
    <property type="match status" value="1"/>
</dbReference>
<dbReference type="Pfam" id="PF23070">
    <property type="entry name" value="DUF7043"/>
    <property type="match status" value="1"/>
</dbReference>
<dbReference type="STRING" id="6832.A0A553PAY6"/>
<name>A0A553PAY6_TIGCA</name>
<dbReference type="EMBL" id="VCGU01000005">
    <property type="protein sequence ID" value="TRY74844.1"/>
    <property type="molecule type" value="Genomic_DNA"/>
</dbReference>
<sequence length="672" mass="75892">MEPGSLPHVLGTLFVLSGLHFESNFVGGQGGSGRVRRYLSGRRQSDACQVPVSWEGDWFEYGERRPVQITPDGNITHKGECVYKKGDKYVFKDRNQNCFRCAVMHLKHDNVIQYKESFCESNFNPRRPTDLCYDITADSPLRSLFRLNGQTSPCPIQGSYSLTYSRGLGLCEYPKSSISQCSDKSHLVFRYQACADIPRSESSVEELRCLGSWKEGSTFYFLGLMNHSRVNTDDWEGRFRCFAYQKIYDGFLLSQSGEALCNLYSAKEGDRTMTLKRVYNHEETCSLPRWLLEDHHQFQNLNQTMTYHFNQPGTSLTVTSLEEQTERKLKCNTIVDDRPMEARAKVVMQVNFECESGFLCMDVEKKSPHILSLRMGRLSRNRDEACNPHLFFDVSSDKTTLISSKHYHSRCPLVGKYLIRTGLGLSSGSLAIQSGQSFTNCQNNLNHHASQQPSRSGWPSLPRDYLIFGCSGDSKFQLRSNQLCDERKTSANVGDTSSNPGNGFESGSDYLNEQSIQDFSCHGGWFEPSPRSVDHALMEQSAGPMRDAQGLIQSKSRMYGDVASAQYLIISPHQRASNSPRRLCALLTPLDLGEKNVTLIAKAGDCPSNPYGSESSRKGDQREEEFFWNFQLERASECAQALATANSGVRPRICQCFSAFFVYVSVYSRVLW</sequence>
<dbReference type="Pfam" id="PF23069">
    <property type="entry name" value="DUF7042"/>
    <property type="match status" value="1"/>
</dbReference>
<evidence type="ECO:0000256" key="1">
    <source>
        <dbReference type="SAM" id="MobiDB-lite"/>
    </source>
</evidence>
<gene>
    <name evidence="5" type="ORF">TCAL_11427</name>
</gene>
<dbReference type="PANTHER" id="PTHR22255:SF9">
    <property type="entry name" value="LP06548P"/>
    <property type="match status" value="1"/>
</dbReference>
<evidence type="ECO:0000259" key="3">
    <source>
        <dbReference type="Pfam" id="PF23070"/>
    </source>
</evidence>
<evidence type="ECO:0000259" key="2">
    <source>
        <dbReference type="Pfam" id="PF23069"/>
    </source>
</evidence>
<proteinExistence type="predicted"/>
<keyword evidence="6" id="KW-1185">Reference proteome</keyword>
<feature type="region of interest" description="Disordered" evidence="1">
    <location>
        <begin position="489"/>
        <end position="508"/>
    </location>
</feature>
<dbReference type="AlphaFoldDB" id="A0A553PAY6"/>
<reference evidence="5 6" key="1">
    <citation type="journal article" date="2018" name="Nat. Ecol. Evol.">
        <title>Genomic signatures of mitonuclear coevolution across populations of Tigriopus californicus.</title>
        <authorList>
            <person name="Barreto F.S."/>
            <person name="Watson E.T."/>
            <person name="Lima T.G."/>
            <person name="Willett C.S."/>
            <person name="Edmands S."/>
            <person name="Li W."/>
            <person name="Burton R.S."/>
        </authorList>
    </citation>
    <scope>NUCLEOTIDE SEQUENCE [LARGE SCALE GENOMIC DNA]</scope>
    <source>
        <strain evidence="5 6">San Diego</strain>
    </source>
</reference>
<comment type="caution">
    <text evidence="5">The sequence shown here is derived from an EMBL/GenBank/DDBJ whole genome shotgun (WGS) entry which is preliminary data.</text>
</comment>
<dbReference type="InterPro" id="IPR055472">
    <property type="entry name" value="DUF7044"/>
</dbReference>